<dbReference type="EC" id="6.1.1.19" evidence="2 10"/>
<dbReference type="SUPFAM" id="SSF47323">
    <property type="entry name" value="Anticodon-binding domain of a subclass of class I aminoacyl-tRNA synthetases"/>
    <property type="match status" value="1"/>
</dbReference>
<accession>F0QRE8</accession>
<dbReference type="InterPro" id="IPR001278">
    <property type="entry name" value="Arg-tRNA-ligase"/>
</dbReference>
<dbReference type="InterPro" id="IPR001412">
    <property type="entry name" value="aa-tRNA-synth_I_CS"/>
</dbReference>
<gene>
    <name evidence="14" type="primary">argS</name>
    <name evidence="14" type="ordered locus">MSU_0535</name>
</gene>
<dbReference type="GO" id="GO:0006420">
    <property type="term" value="P:arginyl-tRNA aminoacylation"/>
    <property type="evidence" value="ECO:0007669"/>
    <property type="project" value="UniProtKB-UniRule"/>
</dbReference>
<organism evidence="14 15">
    <name type="scientific">Mycoplasma suis (strain Illinois)</name>
    <dbReference type="NCBI Taxonomy" id="768700"/>
    <lineage>
        <taxon>Bacteria</taxon>
        <taxon>Bacillati</taxon>
        <taxon>Mycoplasmatota</taxon>
        <taxon>Mollicutes</taxon>
        <taxon>Mycoplasmataceae</taxon>
        <taxon>Mycoplasma</taxon>
    </lineage>
</organism>
<dbReference type="EMBL" id="CP002525">
    <property type="protein sequence ID" value="ADX98068.1"/>
    <property type="molecule type" value="Genomic_DNA"/>
</dbReference>
<dbReference type="InterPro" id="IPR035684">
    <property type="entry name" value="ArgRS_core"/>
</dbReference>
<dbReference type="SMART" id="SM01016">
    <property type="entry name" value="Arg_tRNA_synt_N"/>
    <property type="match status" value="1"/>
</dbReference>
<dbReference type="Gene3D" id="3.30.1360.70">
    <property type="entry name" value="Arginyl tRNA synthetase N-terminal domain"/>
    <property type="match status" value="1"/>
</dbReference>
<evidence type="ECO:0000313" key="14">
    <source>
        <dbReference type="EMBL" id="ADX98068.1"/>
    </source>
</evidence>
<feature type="domain" description="Arginyl tRNA synthetase N-terminal" evidence="13">
    <location>
        <begin position="3"/>
        <end position="89"/>
    </location>
</feature>
<dbReference type="GO" id="GO:0005524">
    <property type="term" value="F:ATP binding"/>
    <property type="evidence" value="ECO:0007669"/>
    <property type="project" value="UniProtKB-KW"/>
</dbReference>
<dbReference type="Gene3D" id="1.10.730.10">
    <property type="entry name" value="Isoleucyl-tRNA Synthetase, Domain 1"/>
    <property type="match status" value="1"/>
</dbReference>
<evidence type="ECO:0000256" key="10">
    <source>
        <dbReference type="NCBIfam" id="TIGR00456"/>
    </source>
</evidence>
<evidence type="ECO:0000256" key="6">
    <source>
        <dbReference type="ARBA" id="ARBA00022840"/>
    </source>
</evidence>
<feature type="domain" description="DALR anticodon binding" evidence="12">
    <location>
        <begin position="439"/>
        <end position="555"/>
    </location>
</feature>
<protein>
    <recommendedName>
        <fullName evidence="2 10">Arginine--tRNA ligase</fullName>
        <ecNumber evidence="2 10">6.1.1.19</ecNumber>
    </recommendedName>
</protein>
<dbReference type="PANTHER" id="PTHR11956:SF5">
    <property type="entry name" value="ARGININE--TRNA LIGASE, CYTOPLASMIC"/>
    <property type="match status" value="1"/>
</dbReference>
<dbReference type="PROSITE" id="PS00178">
    <property type="entry name" value="AA_TRNA_LIGASE_I"/>
    <property type="match status" value="1"/>
</dbReference>
<dbReference type="InterPro" id="IPR009080">
    <property type="entry name" value="tRNAsynth_Ia_anticodon-bd"/>
</dbReference>
<keyword evidence="4 11" id="KW-0436">Ligase</keyword>
<evidence type="ECO:0000256" key="2">
    <source>
        <dbReference type="ARBA" id="ARBA00012837"/>
    </source>
</evidence>
<dbReference type="Gene3D" id="3.40.50.620">
    <property type="entry name" value="HUPs"/>
    <property type="match status" value="1"/>
</dbReference>
<dbReference type="RefSeq" id="WP_013609926.1">
    <property type="nucleotide sequence ID" value="NC_015155.1"/>
</dbReference>
<evidence type="ECO:0000259" key="12">
    <source>
        <dbReference type="SMART" id="SM00836"/>
    </source>
</evidence>
<dbReference type="GO" id="GO:0004814">
    <property type="term" value="F:arginine-tRNA ligase activity"/>
    <property type="evidence" value="ECO:0007669"/>
    <property type="project" value="UniProtKB-UniRule"/>
</dbReference>
<dbReference type="SMART" id="SM00836">
    <property type="entry name" value="DALR_1"/>
    <property type="match status" value="1"/>
</dbReference>
<dbReference type="GO" id="GO:0005737">
    <property type="term" value="C:cytoplasm"/>
    <property type="evidence" value="ECO:0007669"/>
    <property type="project" value="UniProtKB-UniRule"/>
</dbReference>
<comment type="similarity">
    <text evidence="1 11">Belongs to the class-I aminoacyl-tRNA synthetase family.</text>
</comment>
<dbReference type="PRINTS" id="PR01038">
    <property type="entry name" value="TRNASYNTHARG"/>
</dbReference>
<evidence type="ECO:0000256" key="8">
    <source>
        <dbReference type="ARBA" id="ARBA00023146"/>
    </source>
</evidence>
<evidence type="ECO:0000256" key="5">
    <source>
        <dbReference type="ARBA" id="ARBA00022741"/>
    </source>
</evidence>
<dbReference type="KEGG" id="mss:MSU_0535"/>
<dbReference type="InterPro" id="IPR005148">
    <property type="entry name" value="Arg-tRNA-synth_N"/>
</dbReference>
<evidence type="ECO:0000256" key="4">
    <source>
        <dbReference type="ARBA" id="ARBA00022598"/>
    </source>
</evidence>
<keyword evidence="3" id="KW-0963">Cytoplasm</keyword>
<dbReference type="Pfam" id="PF05746">
    <property type="entry name" value="DALR_1"/>
    <property type="match status" value="1"/>
</dbReference>
<evidence type="ECO:0000256" key="3">
    <source>
        <dbReference type="ARBA" id="ARBA00022490"/>
    </source>
</evidence>
<evidence type="ECO:0000256" key="1">
    <source>
        <dbReference type="ARBA" id="ARBA00005594"/>
    </source>
</evidence>
<evidence type="ECO:0000259" key="13">
    <source>
        <dbReference type="SMART" id="SM01016"/>
    </source>
</evidence>
<keyword evidence="7 11" id="KW-0648">Protein biosynthesis</keyword>
<name>F0QRE8_MYCSL</name>
<dbReference type="STRING" id="768700.MSU_0535"/>
<dbReference type="InterPro" id="IPR008909">
    <property type="entry name" value="DALR_anticod-bd"/>
</dbReference>
<dbReference type="Pfam" id="PF03485">
    <property type="entry name" value="Arg_tRNA_synt_N"/>
    <property type="match status" value="1"/>
</dbReference>
<keyword evidence="8 11" id="KW-0030">Aminoacyl-tRNA synthetase</keyword>
<comment type="catalytic activity">
    <reaction evidence="9">
        <text>tRNA(Arg) + L-arginine + ATP = L-arginyl-tRNA(Arg) + AMP + diphosphate</text>
        <dbReference type="Rhea" id="RHEA:20301"/>
        <dbReference type="Rhea" id="RHEA-COMP:9658"/>
        <dbReference type="Rhea" id="RHEA-COMP:9673"/>
        <dbReference type="ChEBI" id="CHEBI:30616"/>
        <dbReference type="ChEBI" id="CHEBI:32682"/>
        <dbReference type="ChEBI" id="CHEBI:33019"/>
        <dbReference type="ChEBI" id="CHEBI:78442"/>
        <dbReference type="ChEBI" id="CHEBI:78513"/>
        <dbReference type="ChEBI" id="CHEBI:456215"/>
        <dbReference type="EC" id="6.1.1.19"/>
    </reaction>
</comment>
<keyword evidence="5 11" id="KW-0547">Nucleotide-binding</keyword>
<keyword evidence="15" id="KW-1185">Reference proteome</keyword>
<dbReference type="SUPFAM" id="SSF55190">
    <property type="entry name" value="Arginyl-tRNA synthetase (ArgRS), N-terminal 'additional' domain"/>
    <property type="match status" value="1"/>
</dbReference>
<dbReference type="InterPro" id="IPR036695">
    <property type="entry name" value="Arg-tRNA-synth_N_sf"/>
</dbReference>
<proteinExistence type="inferred from homology"/>
<dbReference type="PANTHER" id="PTHR11956">
    <property type="entry name" value="ARGINYL-TRNA SYNTHETASE"/>
    <property type="match status" value="1"/>
</dbReference>
<dbReference type="SUPFAM" id="SSF52374">
    <property type="entry name" value="Nucleotidylyl transferase"/>
    <property type="match status" value="1"/>
</dbReference>
<sequence length="556" mass="64582">MILELKNQLKASLRKVLENKGFSLLLDKVELEETKNSKFGFFSTNLPFLISSAYKKSIEESEQILISSFPKNELIQKVEAVQGYLNFFISPDLIENFFRSSLKRRKIISRANNEENKKDKYFVEIVSANPTGILHIGHIRNGVITDTISNLLEYNNNSVFRTYLINDAGTQIEELLRSIHNFYSFTSRGGVGISLTEEINVKYTGSEIKECAEAISQKFGYNWELTDKELTHQIKLFAVEFFLDKIKKELKSLSIQVDSWDYESRICSESALTNLIKKLEDFIYLKDNALWFKTSAFLEGYEKDDVLVKSDGKISYFGQDLIYHLHKLEFLGKTGTIVNTLAEDHKGHIDRMKAFFYSIGVPQDSVKYKITRLSRLIMEGKKIVFSKRENIFLSAEELKEHLSVDEIRWFLCSRDEENELDIDLSKLKNKDYNNQIFYILYAYSRALKITERIYFDLSESKLSFEKLDSEVEQSLINSVLSVELKFQKAIQTLKVHIMSDYLFSLAKKFHSFYESVSVINEPNTETQITRFALVKLVLRIFSELLPLFRITPTTLN</sequence>
<dbReference type="InterPro" id="IPR014729">
    <property type="entry name" value="Rossmann-like_a/b/a_fold"/>
</dbReference>
<dbReference type="HOGENOM" id="CLU_006406_0_1_14"/>
<dbReference type="Proteomes" id="UP000007484">
    <property type="component" value="Chromosome"/>
</dbReference>
<dbReference type="Pfam" id="PF00750">
    <property type="entry name" value="tRNA-synt_1d"/>
    <property type="match status" value="1"/>
</dbReference>
<dbReference type="NCBIfam" id="TIGR00456">
    <property type="entry name" value="argS"/>
    <property type="match status" value="1"/>
</dbReference>
<keyword evidence="6 11" id="KW-0067">ATP-binding</keyword>
<dbReference type="AlphaFoldDB" id="F0QRE8"/>
<evidence type="ECO:0000256" key="7">
    <source>
        <dbReference type="ARBA" id="ARBA00022917"/>
    </source>
</evidence>
<evidence type="ECO:0000313" key="15">
    <source>
        <dbReference type="Proteomes" id="UP000007484"/>
    </source>
</evidence>
<evidence type="ECO:0000256" key="11">
    <source>
        <dbReference type="RuleBase" id="RU363038"/>
    </source>
</evidence>
<evidence type="ECO:0000256" key="9">
    <source>
        <dbReference type="ARBA" id="ARBA00049339"/>
    </source>
</evidence>
<reference evidence="14 15" key="1">
    <citation type="journal article" date="2011" name="J. Bacteriol.">
        <title>Complete genome sequences of two hemotropic Mycoplasmas, Mycoplasma haemofelis strain Ohio2 and Mycoplasma suis strain Illinois.</title>
        <authorList>
            <person name="Messick J.B."/>
            <person name="Santos A.P."/>
            <person name="Guimaraes A.M."/>
        </authorList>
    </citation>
    <scope>NUCLEOTIDE SEQUENCE [LARGE SCALE GENOMIC DNA]</scope>
    <source>
        <strain evidence="14 15">Illinois</strain>
    </source>
</reference>